<sequence>MNPLQPAVGVRQITEILFSLAFSPDGQLPSPESIDGHMRVGHNFKKLIRQGCLAYLAHIRDVGIEALSIESILVVSEFREVFPSDLPGMPPYRDIDFCIDLEPGTHLISIPPYRMVLVELRELKAQIQELRIYSS</sequence>
<organism evidence="1 2">
    <name type="scientific">Solanum verrucosum</name>
    <dbReference type="NCBI Taxonomy" id="315347"/>
    <lineage>
        <taxon>Eukaryota</taxon>
        <taxon>Viridiplantae</taxon>
        <taxon>Streptophyta</taxon>
        <taxon>Embryophyta</taxon>
        <taxon>Tracheophyta</taxon>
        <taxon>Spermatophyta</taxon>
        <taxon>Magnoliopsida</taxon>
        <taxon>eudicotyledons</taxon>
        <taxon>Gunneridae</taxon>
        <taxon>Pentapetalae</taxon>
        <taxon>asterids</taxon>
        <taxon>lamiids</taxon>
        <taxon>Solanales</taxon>
        <taxon>Solanaceae</taxon>
        <taxon>Solanoideae</taxon>
        <taxon>Solaneae</taxon>
        <taxon>Solanum</taxon>
    </lineage>
</organism>
<name>A0AAF0UTH3_SOLVR</name>
<dbReference type="Proteomes" id="UP001234989">
    <property type="component" value="Chromosome 10"/>
</dbReference>
<dbReference type="PANTHER" id="PTHR15503">
    <property type="entry name" value="LDOC1 RELATED"/>
    <property type="match status" value="1"/>
</dbReference>
<protein>
    <submittedName>
        <fullName evidence="1">Uncharacterized protein</fullName>
    </submittedName>
</protein>
<gene>
    <name evidence="1" type="ORF">MTR67_044444</name>
</gene>
<dbReference type="AlphaFoldDB" id="A0AAF0UTH3"/>
<accession>A0AAF0UTH3</accession>
<proteinExistence type="predicted"/>
<keyword evidence="2" id="KW-1185">Reference proteome</keyword>
<dbReference type="EMBL" id="CP133621">
    <property type="protein sequence ID" value="WMV51059.1"/>
    <property type="molecule type" value="Genomic_DNA"/>
</dbReference>
<evidence type="ECO:0000313" key="1">
    <source>
        <dbReference type="EMBL" id="WMV51059.1"/>
    </source>
</evidence>
<dbReference type="PANTHER" id="PTHR15503:SF45">
    <property type="entry name" value="RNA-DIRECTED DNA POLYMERASE HOMOLOG"/>
    <property type="match status" value="1"/>
</dbReference>
<dbReference type="SUPFAM" id="SSF56672">
    <property type="entry name" value="DNA/RNA polymerases"/>
    <property type="match status" value="1"/>
</dbReference>
<dbReference type="InterPro" id="IPR032567">
    <property type="entry name" value="RTL1-rel"/>
</dbReference>
<dbReference type="InterPro" id="IPR043502">
    <property type="entry name" value="DNA/RNA_pol_sf"/>
</dbReference>
<reference evidence="1" key="1">
    <citation type="submission" date="2023-08" db="EMBL/GenBank/DDBJ databases">
        <title>A de novo genome assembly of Solanum verrucosum Schlechtendal, a Mexican diploid species geographically isolated from the other diploid A-genome species in potato relatives.</title>
        <authorList>
            <person name="Hosaka K."/>
        </authorList>
    </citation>
    <scope>NUCLEOTIDE SEQUENCE</scope>
    <source>
        <tissue evidence="1">Young leaves</tissue>
    </source>
</reference>
<evidence type="ECO:0000313" key="2">
    <source>
        <dbReference type="Proteomes" id="UP001234989"/>
    </source>
</evidence>